<evidence type="ECO:0008006" key="3">
    <source>
        <dbReference type="Google" id="ProtNLM"/>
    </source>
</evidence>
<dbReference type="PANTHER" id="PTHR28037:SF1">
    <property type="entry name" value="ALCOHOL O-ACETYLTRANSFERASE 1-RELATED"/>
    <property type="match status" value="1"/>
</dbReference>
<dbReference type="Gene3D" id="3.30.559.10">
    <property type="entry name" value="Chloramphenicol acetyltransferase-like domain"/>
    <property type="match status" value="1"/>
</dbReference>
<reference evidence="1 2" key="1">
    <citation type="submission" date="2018-04" db="EMBL/GenBank/DDBJ databases">
        <authorList>
            <person name="Zhang X."/>
            <person name="Yuan J."/>
            <person name="Li F."/>
            <person name="Xiang J."/>
        </authorList>
    </citation>
    <scope>NUCLEOTIDE SEQUENCE [LARGE SCALE GENOMIC DNA]</scope>
    <source>
        <tissue evidence="1">Muscle</tissue>
    </source>
</reference>
<keyword evidence="2" id="KW-1185">Reference proteome</keyword>
<protein>
    <recommendedName>
        <fullName evidence="3">Condensation domain-containing protein</fullName>
    </recommendedName>
</protein>
<dbReference type="InterPro" id="IPR023213">
    <property type="entry name" value="CAT-like_dom_sf"/>
</dbReference>
<gene>
    <name evidence="1" type="ORF">C7M84_008227</name>
</gene>
<organism evidence="1 2">
    <name type="scientific">Penaeus vannamei</name>
    <name type="common">Whiteleg shrimp</name>
    <name type="synonym">Litopenaeus vannamei</name>
    <dbReference type="NCBI Taxonomy" id="6689"/>
    <lineage>
        <taxon>Eukaryota</taxon>
        <taxon>Metazoa</taxon>
        <taxon>Ecdysozoa</taxon>
        <taxon>Arthropoda</taxon>
        <taxon>Crustacea</taxon>
        <taxon>Multicrustacea</taxon>
        <taxon>Malacostraca</taxon>
        <taxon>Eumalacostraca</taxon>
        <taxon>Eucarida</taxon>
        <taxon>Decapoda</taxon>
        <taxon>Dendrobranchiata</taxon>
        <taxon>Penaeoidea</taxon>
        <taxon>Penaeidae</taxon>
        <taxon>Penaeus</taxon>
    </lineage>
</organism>
<dbReference type="EMBL" id="QCYY01002036">
    <property type="protein sequence ID" value="ROT73329.1"/>
    <property type="molecule type" value="Genomic_DNA"/>
</dbReference>
<dbReference type="InterPro" id="IPR052058">
    <property type="entry name" value="Alcohol_O-acetyltransferase"/>
</dbReference>
<sequence>MLVKGFRLLLRPNRRVICSPNIANLSTQTDPENESSEGREFKWLWPAYREVEMIKAGHDIGCKHTGGRYRYNTVKPLDPGHVEQALRHYQRKIQNCRCFLREREGKMWVCEDPNPDIDFEYLEGAESNDVIKQLTGEPFLADWTPTWKARLIPVPADAPCPIPEIKAAFPYQYDLVMLPHHALIDGFTMSVITGKLVGLLNDVIAGRPIDDEPFGVYLNNEEIVKIDEEIAKAFEKEPKKIEAIKQELLACDTAPILCKAFPPPGGKPSTDFVYRNINQKSLASFTAKCKANGVTFNSGLEAVINTAIIEMVREAGVEGESHHMSINLATDLRRYMKRRPLPILGLHVRPTVHRIETPFDVRDNFWDYTRNLHQRLSVLLKSGEALQQNVVREMTLPQLPPVEHHAAGPKALRDYGVTNVGDLTVLIPGVGEHLQQTDLAMFNCTHYSGFPMLHQIYTFRGHSPYTLSYDTSYLAEDTAVQLMDRILALMDELGTSPNTDGK</sequence>
<reference evidence="1 2" key="2">
    <citation type="submission" date="2019-01" db="EMBL/GenBank/DDBJ databases">
        <title>The decoding of complex shrimp genome reveals the adaptation for benthos swimmer, frequently molting mechanism and breeding impact on genome.</title>
        <authorList>
            <person name="Sun Y."/>
            <person name="Gao Y."/>
            <person name="Yu Y."/>
        </authorList>
    </citation>
    <scope>NUCLEOTIDE SEQUENCE [LARGE SCALE GENOMIC DNA]</scope>
    <source>
        <tissue evidence="1">Muscle</tissue>
    </source>
</reference>
<dbReference type="AlphaFoldDB" id="A0A3R7QB30"/>
<dbReference type="SUPFAM" id="SSF52777">
    <property type="entry name" value="CoA-dependent acyltransferases"/>
    <property type="match status" value="2"/>
</dbReference>
<dbReference type="OrthoDB" id="6347053at2759"/>
<evidence type="ECO:0000313" key="1">
    <source>
        <dbReference type="EMBL" id="ROT73329.1"/>
    </source>
</evidence>
<dbReference type="Proteomes" id="UP000283509">
    <property type="component" value="Unassembled WGS sequence"/>
</dbReference>
<accession>A0A3R7QB30</accession>
<comment type="caution">
    <text evidence="1">The sequence shown here is derived from an EMBL/GenBank/DDBJ whole genome shotgun (WGS) entry which is preliminary data.</text>
</comment>
<proteinExistence type="predicted"/>
<evidence type="ECO:0000313" key="2">
    <source>
        <dbReference type="Proteomes" id="UP000283509"/>
    </source>
</evidence>
<dbReference type="PANTHER" id="PTHR28037">
    <property type="entry name" value="ALCOHOL O-ACETYLTRANSFERASE 1-RELATED"/>
    <property type="match status" value="1"/>
</dbReference>
<name>A0A3R7QB30_PENVA</name>